<name>A0ABR3GFT5_9PEZI</name>
<evidence type="ECO:0000313" key="2">
    <source>
        <dbReference type="Proteomes" id="UP001447188"/>
    </source>
</evidence>
<sequence>MADLRMEFEHLRSLNIEFMLTGDGYYQNSAIKLIEQMVTTNVSDDLMQVLLSLLSNLLEGKSC</sequence>
<accession>A0ABR3GFT5</accession>
<evidence type="ECO:0000313" key="1">
    <source>
        <dbReference type="EMBL" id="KAL0634673.1"/>
    </source>
</evidence>
<reference evidence="1 2" key="1">
    <citation type="submission" date="2024-02" db="EMBL/GenBank/DDBJ databases">
        <title>Discinaceae phylogenomics.</title>
        <authorList>
            <person name="Dirks A.C."/>
            <person name="James T.Y."/>
        </authorList>
    </citation>
    <scope>NUCLEOTIDE SEQUENCE [LARGE SCALE GENOMIC DNA]</scope>
    <source>
        <strain evidence="1 2">ACD0624</strain>
    </source>
</reference>
<dbReference type="EMBL" id="JBBBZM010000088">
    <property type="protein sequence ID" value="KAL0634673.1"/>
    <property type="molecule type" value="Genomic_DNA"/>
</dbReference>
<dbReference type="Proteomes" id="UP001447188">
    <property type="component" value="Unassembled WGS sequence"/>
</dbReference>
<organism evidence="1 2">
    <name type="scientific">Discina gigas</name>
    <dbReference type="NCBI Taxonomy" id="1032678"/>
    <lineage>
        <taxon>Eukaryota</taxon>
        <taxon>Fungi</taxon>
        <taxon>Dikarya</taxon>
        <taxon>Ascomycota</taxon>
        <taxon>Pezizomycotina</taxon>
        <taxon>Pezizomycetes</taxon>
        <taxon>Pezizales</taxon>
        <taxon>Discinaceae</taxon>
        <taxon>Discina</taxon>
    </lineage>
</organism>
<proteinExistence type="predicted"/>
<gene>
    <name evidence="1" type="ORF">Q9L58_006399</name>
</gene>
<keyword evidence="2" id="KW-1185">Reference proteome</keyword>
<protein>
    <submittedName>
        <fullName evidence="1">Uncharacterized protein</fullName>
    </submittedName>
</protein>
<comment type="caution">
    <text evidence="1">The sequence shown here is derived from an EMBL/GenBank/DDBJ whole genome shotgun (WGS) entry which is preliminary data.</text>
</comment>